<dbReference type="RefSeq" id="WP_208263669.1">
    <property type="nucleotide sequence ID" value="NZ_JAGEOJ010000036.1"/>
</dbReference>
<reference evidence="2" key="1">
    <citation type="submission" date="2021-03" db="EMBL/GenBank/DDBJ databases">
        <authorList>
            <person name="Kanchanasin P."/>
            <person name="Saeng-In P."/>
            <person name="Phongsopitanun W."/>
            <person name="Yuki M."/>
            <person name="Kudo T."/>
            <person name="Ohkuma M."/>
            <person name="Tanasupawat S."/>
        </authorList>
    </citation>
    <scope>NUCLEOTIDE SEQUENCE</scope>
    <source>
        <strain evidence="2">GKU 128</strain>
    </source>
</reference>
<organism evidence="2 3">
    <name type="scientific">Actinomadura barringtoniae</name>
    <dbReference type="NCBI Taxonomy" id="1427535"/>
    <lineage>
        <taxon>Bacteria</taxon>
        <taxon>Bacillati</taxon>
        <taxon>Actinomycetota</taxon>
        <taxon>Actinomycetes</taxon>
        <taxon>Streptosporangiales</taxon>
        <taxon>Thermomonosporaceae</taxon>
        <taxon>Actinomadura</taxon>
    </lineage>
</organism>
<evidence type="ECO:0000313" key="3">
    <source>
        <dbReference type="Proteomes" id="UP000669179"/>
    </source>
</evidence>
<sequence length="279" mass="31152">MSAPVSVDDGIAVIHSDLELPYGYTLGGLWELARAFVERQQPTQWTCLSIEDKYDLALSTMIETLYVSQTPPGRTGLSRAALSALAREVAERERLWGIDLDSRNRDEQGSLVQGHAVYWGEWCLPSPAADEQVVDELAVRQIWPRVEHNYRIAFWALAHYGQVSIASTAIRDSAALMTARLWRGRTQVRRRWYDHEQESRVRVYTRRPRNASQGNDSPGGQGPAWGDATRRHFQVLTWADIDSVLASLEPSQGPCPYCGPHGPGPADHRGVDSHGGDSH</sequence>
<comment type="caution">
    <text evidence="2">The sequence shown here is derived from an EMBL/GenBank/DDBJ whole genome shotgun (WGS) entry which is preliminary data.</text>
</comment>
<feature type="region of interest" description="Disordered" evidence="1">
    <location>
        <begin position="203"/>
        <end position="226"/>
    </location>
</feature>
<gene>
    <name evidence="2" type="ORF">J4573_50790</name>
</gene>
<dbReference type="EMBL" id="JAGEOJ010000036">
    <property type="protein sequence ID" value="MBO2455445.1"/>
    <property type="molecule type" value="Genomic_DNA"/>
</dbReference>
<dbReference type="Proteomes" id="UP000669179">
    <property type="component" value="Unassembled WGS sequence"/>
</dbReference>
<accession>A0A939PMN4</accession>
<proteinExistence type="predicted"/>
<protein>
    <submittedName>
        <fullName evidence="2">Uncharacterized protein</fullName>
    </submittedName>
</protein>
<keyword evidence="3" id="KW-1185">Reference proteome</keyword>
<dbReference type="AlphaFoldDB" id="A0A939PMN4"/>
<evidence type="ECO:0000313" key="2">
    <source>
        <dbReference type="EMBL" id="MBO2455445.1"/>
    </source>
</evidence>
<feature type="region of interest" description="Disordered" evidence="1">
    <location>
        <begin position="256"/>
        <end position="279"/>
    </location>
</feature>
<name>A0A939PMN4_9ACTN</name>
<feature type="compositionally biased region" description="Basic and acidic residues" evidence="1">
    <location>
        <begin position="266"/>
        <end position="279"/>
    </location>
</feature>
<evidence type="ECO:0000256" key="1">
    <source>
        <dbReference type="SAM" id="MobiDB-lite"/>
    </source>
</evidence>